<evidence type="ECO:0000313" key="1">
    <source>
        <dbReference type="EnsemblMetazoa" id="AFAF005881-PA"/>
    </source>
</evidence>
<reference evidence="2" key="1">
    <citation type="submission" date="2014-01" db="EMBL/GenBank/DDBJ databases">
        <title>The Genome Sequence of Anopheles farauti FAR1 (V2).</title>
        <authorList>
            <consortium name="The Broad Institute Genomics Platform"/>
            <person name="Neafsey D.E."/>
            <person name="Besansky N."/>
            <person name="Howell P."/>
            <person name="Walton C."/>
            <person name="Young S.K."/>
            <person name="Zeng Q."/>
            <person name="Gargeya S."/>
            <person name="Fitzgerald M."/>
            <person name="Haas B."/>
            <person name="Abouelleil A."/>
            <person name="Allen A.W."/>
            <person name="Alvarado L."/>
            <person name="Arachchi H.M."/>
            <person name="Berlin A.M."/>
            <person name="Chapman S.B."/>
            <person name="Gainer-Dewar J."/>
            <person name="Goldberg J."/>
            <person name="Griggs A."/>
            <person name="Gujja S."/>
            <person name="Hansen M."/>
            <person name="Howarth C."/>
            <person name="Imamovic A."/>
            <person name="Ireland A."/>
            <person name="Larimer J."/>
            <person name="McCowan C."/>
            <person name="Murphy C."/>
            <person name="Pearson M."/>
            <person name="Poon T.W."/>
            <person name="Priest M."/>
            <person name="Roberts A."/>
            <person name="Saif S."/>
            <person name="Shea T."/>
            <person name="Sisk P."/>
            <person name="Sykes S."/>
            <person name="Wortman J."/>
            <person name="Nusbaum C."/>
            <person name="Birren B."/>
        </authorList>
    </citation>
    <scope>NUCLEOTIDE SEQUENCE [LARGE SCALE GENOMIC DNA]</scope>
    <source>
        <strain evidence="2">FAR1</strain>
    </source>
</reference>
<accession>A0A182Q9S8</accession>
<organism evidence="1 2">
    <name type="scientific">Anopheles farauti</name>
    <dbReference type="NCBI Taxonomy" id="69004"/>
    <lineage>
        <taxon>Eukaryota</taxon>
        <taxon>Metazoa</taxon>
        <taxon>Ecdysozoa</taxon>
        <taxon>Arthropoda</taxon>
        <taxon>Hexapoda</taxon>
        <taxon>Insecta</taxon>
        <taxon>Pterygota</taxon>
        <taxon>Neoptera</taxon>
        <taxon>Endopterygota</taxon>
        <taxon>Diptera</taxon>
        <taxon>Nematocera</taxon>
        <taxon>Culicoidea</taxon>
        <taxon>Culicidae</taxon>
        <taxon>Anophelinae</taxon>
        <taxon>Anopheles</taxon>
    </lineage>
</organism>
<dbReference type="EnsemblMetazoa" id="AFAF005881-RA">
    <property type="protein sequence ID" value="AFAF005881-PA"/>
    <property type="gene ID" value="AFAF005881"/>
</dbReference>
<reference evidence="1" key="2">
    <citation type="submission" date="2020-05" db="UniProtKB">
        <authorList>
            <consortium name="EnsemblMetazoa"/>
        </authorList>
    </citation>
    <scope>IDENTIFICATION</scope>
    <source>
        <strain evidence="1">FAR1</strain>
    </source>
</reference>
<dbReference type="VEuPathDB" id="VectorBase:AFAF005881"/>
<name>A0A182Q9S8_9DIPT</name>
<sequence>MRGRAYGNCGYHMAYCFAYAGCNYFSTFFRRTRHAPPRTSMQERQLSPGLTDFLQYSINRGAVRSTLIGMEMQNESRHRSRWCCLHVREKWKPQASLGAQDDDHERSGRNRTLRSLQASIGTERILAPVSTSFRDVAVLTLINIC</sequence>
<proteinExistence type="predicted"/>
<dbReference type="AlphaFoldDB" id="A0A182Q9S8"/>
<dbReference type="EMBL" id="AXCN02000421">
    <property type="status" value="NOT_ANNOTATED_CDS"/>
    <property type="molecule type" value="Genomic_DNA"/>
</dbReference>
<dbReference type="Proteomes" id="UP000075886">
    <property type="component" value="Unassembled WGS sequence"/>
</dbReference>
<protein>
    <submittedName>
        <fullName evidence="1">Uncharacterized protein</fullName>
    </submittedName>
</protein>
<evidence type="ECO:0000313" key="2">
    <source>
        <dbReference type="Proteomes" id="UP000075886"/>
    </source>
</evidence>
<keyword evidence="2" id="KW-1185">Reference proteome</keyword>